<organism evidence="2 3">
    <name type="scientific">Kumtagia ephedrae</name>
    <dbReference type="NCBI Taxonomy" id="2116701"/>
    <lineage>
        <taxon>Bacteria</taxon>
        <taxon>Pseudomonadati</taxon>
        <taxon>Pseudomonadota</taxon>
        <taxon>Alphaproteobacteria</taxon>
        <taxon>Hyphomicrobiales</taxon>
        <taxon>Phyllobacteriaceae</taxon>
        <taxon>Kumtagia</taxon>
    </lineage>
</organism>
<keyword evidence="2" id="KW-0575">Peroxidase</keyword>
<reference evidence="2 3" key="1">
    <citation type="submission" date="2018-03" db="EMBL/GenBank/DDBJ databases">
        <title>The draft genome of Mesorhizobium sp. 6GN-30.</title>
        <authorList>
            <person name="Liu L."/>
            <person name="Li L."/>
            <person name="Wang T."/>
            <person name="Zhang X."/>
            <person name="Liang L."/>
        </authorList>
    </citation>
    <scope>NUCLEOTIDE SEQUENCE [LARGE SCALE GENOMIC DNA]</scope>
    <source>
        <strain evidence="2 3">6GN30</strain>
    </source>
</reference>
<dbReference type="PANTHER" id="PTHR34846:SF10">
    <property type="entry name" value="CYTOPLASMIC PROTEIN"/>
    <property type="match status" value="1"/>
</dbReference>
<dbReference type="PANTHER" id="PTHR34846">
    <property type="entry name" value="4-CARBOXYMUCONOLACTONE DECARBOXYLASE FAMILY PROTEIN (AFU_ORTHOLOGUE AFUA_6G11590)"/>
    <property type="match status" value="1"/>
</dbReference>
<dbReference type="InterPro" id="IPR003779">
    <property type="entry name" value="CMD-like"/>
</dbReference>
<dbReference type="Proteomes" id="UP000241229">
    <property type="component" value="Unassembled WGS sequence"/>
</dbReference>
<protein>
    <submittedName>
        <fullName evidence="2">Alkylhydroperoxidase</fullName>
    </submittedName>
</protein>
<evidence type="ECO:0000259" key="1">
    <source>
        <dbReference type="Pfam" id="PF02627"/>
    </source>
</evidence>
<keyword evidence="3" id="KW-1185">Reference proteome</keyword>
<feature type="domain" description="Carboxymuconolactone decarboxylase-like" evidence="1">
    <location>
        <begin position="12"/>
        <end position="94"/>
    </location>
</feature>
<evidence type="ECO:0000313" key="3">
    <source>
        <dbReference type="Proteomes" id="UP000241229"/>
    </source>
</evidence>
<dbReference type="RefSeq" id="WP_106770876.1">
    <property type="nucleotide sequence ID" value="NZ_PXYK01000003.1"/>
</dbReference>
<comment type="caution">
    <text evidence="2">The sequence shown here is derived from an EMBL/GenBank/DDBJ whole genome shotgun (WGS) entry which is preliminary data.</text>
</comment>
<dbReference type="InterPro" id="IPR004675">
    <property type="entry name" value="AhpD_core"/>
</dbReference>
<dbReference type="SUPFAM" id="SSF69118">
    <property type="entry name" value="AhpD-like"/>
    <property type="match status" value="1"/>
</dbReference>
<dbReference type="GO" id="GO:0051920">
    <property type="term" value="F:peroxiredoxin activity"/>
    <property type="evidence" value="ECO:0007669"/>
    <property type="project" value="InterPro"/>
</dbReference>
<gene>
    <name evidence="2" type="ORF">C7I84_04115</name>
</gene>
<sequence length="153" mass="17601">MKTRMNYYAKAPELMKAMVGLETAVKESGFDHMLLHLVKLRASQINGCAYCVDMHVKEARRDGETEQRLHLISAWRESPLYSERERAALEWTEALTLLPQSRADDAFYEPLKQHFSDEEIVQLTMLIVAINGWNRLAVGFRSQHPIDRQAQAA</sequence>
<accession>A0A2P7SQR4</accession>
<dbReference type="EMBL" id="PXYK01000003">
    <property type="protein sequence ID" value="PSJ64832.1"/>
    <property type="molecule type" value="Genomic_DNA"/>
</dbReference>
<dbReference type="Gene3D" id="1.20.1290.10">
    <property type="entry name" value="AhpD-like"/>
    <property type="match status" value="1"/>
</dbReference>
<proteinExistence type="predicted"/>
<dbReference type="OrthoDB" id="9801997at2"/>
<name>A0A2P7SQR4_9HYPH</name>
<keyword evidence="2" id="KW-0560">Oxidoreductase</keyword>
<evidence type="ECO:0000313" key="2">
    <source>
        <dbReference type="EMBL" id="PSJ64832.1"/>
    </source>
</evidence>
<dbReference type="NCBIfam" id="TIGR00778">
    <property type="entry name" value="ahpD_dom"/>
    <property type="match status" value="1"/>
</dbReference>
<dbReference type="Pfam" id="PF02627">
    <property type="entry name" value="CMD"/>
    <property type="match status" value="1"/>
</dbReference>
<dbReference type="AlphaFoldDB" id="A0A2P7SQR4"/>
<dbReference type="InterPro" id="IPR029032">
    <property type="entry name" value="AhpD-like"/>
</dbReference>